<dbReference type="EMBL" id="FXTJ01000004">
    <property type="protein sequence ID" value="SMO80462.1"/>
    <property type="molecule type" value="Genomic_DNA"/>
</dbReference>
<evidence type="ECO:0000256" key="3">
    <source>
        <dbReference type="SAM" id="MobiDB-lite"/>
    </source>
</evidence>
<organism evidence="5 6">
    <name type="scientific">Geodermatophilus aquaeductus</name>
    <dbReference type="NCBI Taxonomy" id="1564161"/>
    <lineage>
        <taxon>Bacteria</taxon>
        <taxon>Bacillati</taxon>
        <taxon>Actinomycetota</taxon>
        <taxon>Actinomycetes</taxon>
        <taxon>Geodermatophilales</taxon>
        <taxon>Geodermatophilaceae</taxon>
        <taxon>Geodermatophilus</taxon>
    </lineage>
</organism>
<dbReference type="InterPro" id="IPR046342">
    <property type="entry name" value="CBS_dom_sf"/>
</dbReference>
<evidence type="ECO:0000313" key="6">
    <source>
        <dbReference type="Proteomes" id="UP000317484"/>
    </source>
</evidence>
<dbReference type="CDD" id="cd02205">
    <property type="entry name" value="CBS_pair_SF"/>
    <property type="match status" value="1"/>
</dbReference>
<sequence>MTTLAHRAPTAIPRAGAAPGEREAARGGPAPARAPERRARTAADLMTRSPATVQQNASLWTAWDLLQATGTRHLVVVDDRRRPVGVLDDRTIALEWPPGPLGAHRTPVHALVRGRTRPRVRGADDAATVARTMLGAGADAVPVVDHDGRLAGLVTLWHLAGLATSDGWGGPPMRSPARSGAER</sequence>
<dbReference type="PANTHER" id="PTHR48108">
    <property type="entry name" value="CBS DOMAIN-CONTAINING PROTEIN CBSX2, CHLOROPLASTIC"/>
    <property type="match status" value="1"/>
</dbReference>
<evidence type="ECO:0000256" key="1">
    <source>
        <dbReference type="ARBA" id="ARBA00022737"/>
    </source>
</evidence>
<reference evidence="5 6" key="1">
    <citation type="submission" date="2017-05" db="EMBL/GenBank/DDBJ databases">
        <authorList>
            <person name="Varghese N."/>
            <person name="Submissions S."/>
        </authorList>
    </citation>
    <scope>NUCLEOTIDE SEQUENCE [LARGE SCALE GENOMIC DNA]</scope>
    <source>
        <strain evidence="5 6">DSM 46834</strain>
    </source>
</reference>
<dbReference type="AlphaFoldDB" id="A0A521E9M7"/>
<evidence type="ECO:0000259" key="4">
    <source>
        <dbReference type="PROSITE" id="PS51371"/>
    </source>
</evidence>
<gene>
    <name evidence="5" type="ORF">SAMN06273567_104355</name>
</gene>
<keyword evidence="1" id="KW-0677">Repeat</keyword>
<dbReference type="InterPro" id="IPR000644">
    <property type="entry name" value="CBS_dom"/>
</dbReference>
<name>A0A521E9M7_9ACTN</name>
<feature type="region of interest" description="Disordered" evidence="3">
    <location>
        <begin position="1"/>
        <end position="36"/>
    </location>
</feature>
<dbReference type="Proteomes" id="UP000317484">
    <property type="component" value="Unassembled WGS sequence"/>
</dbReference>
<dbReference type="PROSITE" id="PS51371">
    <property type="entry name" value="CBS"/>
    <property type="match status" value="1"/>
</dbReference>
<dbReference type="SUPFAM" id="SSF54631">
    <property type="entry name" value="CBS-domain pair"/>
    <property type="match status" value="1"/>
</dbReference>
<accession>A0A521E9M7</accession>
<evidence type="ECO:0000256" key="2">
    <source>
        <dbReference type="PROSITE-ProRule" id="PRU00703"/>
    </source>
</evidence>
<dbReference type="InterPro" id="IPR051462">
    <property type="entry name" value="CBS_domain-containing"/>
</dbReference>
<proteinExistence type="predicted"/>
<feature type="domain" description="CBS" evidence="4">
    <location>
        <begin position="46"/>
        <end position="106"/>
    </location>
</feature>
<keyword evidence="6" id="KW-1185">Reference proteome</keyword>
<keyword evidence="2" id="KW-0129">CBS domain</keyword>
<dbReference type="PANTHER" id="PTHR48108:SF26">
    <property type="entry name" value="CBS DOMAIN-CONTAINING PROTEIN DDB_G0289609"/>
    <property type="match status" value="1"/>
</dbReference>
<dbReference type="Gene3D" id="3.10.580.10">
    <property type="entry name" value="CBS-domain"/>
    <property type="match status" value="1"/>
</dbReference>
<dbReference type="SMART" id="SM00116">
    <property type="entry name" value="CBS"/>
    <property type="match status" value="2"/>
</dbReference>
<dbReference type="Pfam" id="PF00571">
    <property type="entry name" value="CBS"/>
    <property type="match status" value="2"/>
</dbReference>
<evidence type="ECO:0000313" key="5">
    <source>
        <dbReference type="EMBL" id="SMO80462.1"/>
    </source>
</evidence>
<protein>
    <submittedName>
        <fullName evidence="5">CBS domain-containing protein</fullName>
    </submittedName>
</protein>